<evidence type="ECO:0000313" key="3">
    <source>
        <dbReference type="Proteomes" id="UP001218231"/>
    </source>
</evidence>
<sequence>MNGMDATTGKPLSGDAHLAQSVADILTTPIGSRVMRRTYGSLIPSLIDAPINAATPMLIRAATVLAIRAWEPRLSIARVRLFGAPAQGQLTIQISGQRADTAQPVTLSIRA</sequence>
<dbReference type="EMBL" id="CP117417">
    <property type="protein sequence ID" value="WCT76304.1"/>
    <property type="molecule type" value="Genomic_DNA"/>
</dbReference>
<gene>
    <name evidence="2" type="ORF">PQ457_10110</name>
</gene>
<proteinExistence type="predicted"/>
<reference evidence="2 3" key="1">
    <citation type="submission" date="2023-02" db="EMBL/GenBank/DDBJ databases">
        <title>Genome sequence of Novosphingobium humi KACC 19094.</title>
        <authorList>
            <person name="Kim S."/>
            <person name="Heo J."/>
            <person name="Kwon S.-W."/>
        </authorList>
    </citation>
    <scope>NUCLEOTIDE SEQUENCE [LARGE SCALE GENOMIC DNA]</scope>
    <source>
        <strain evidence="2 3">KACC 19094</strain>
    </source>
</reference>
<evidence type="ECO:0000259" key="1">
    <source>
        <dbReference type="Pfam" id="PF04965"/>
    </source>
</evidence>
<dbReference type="InterPro" id="IPR007048">
    <property type="entry name" value="IraD/Gp25-like"/>
</dbReference>
<dbReference type="Proteomes" id="UP001218231">
    <property type="component" value="Chromosome"/>
</dbReference>
<feature type="domain" description="IraD/Gp25-like" evidence="1">
    <location>
        <begin position="14"/>
        <end position="101"/>
    </location>
</feature>
<dbReference type="Gene3D" id="3.10.450.40">
    <property type="match status" value="1"/>
</dbReference>
<keyword evidence="3" id="KW-1185">Reference proteome</keyword>
<dbReference type="Pfam" id="PF04965">
    <property type="entry name" value="GPW_gp25"/>
    <property type="match status" value="1"/>
</dbReference>
<evidence type="ECO:0000313" key="2">
    <source>
        <dbReference type="EMBL" id="WCT76304.1"/>
    </source>
</evidence>
<dbReference type="RefSeq" id="WP_273616755.1">
    <property type="nucleotide sequence ID" value="NZ_CP117417.1"/>
</dbReference>
<accession>A0ABY7TW03</accession>
<name>A0ABY7TW03_9SPHN</name>
<organism evidence="2 3">
    <name type="scientific">Novosphingobium humi</name>
    <dbReference type="NCBI Taxonomy" id="2282397"/>
    <lineage>
        <taxon>Bacteria</taxon>
        <taxon>Pseudomonadati</taxon>
        <taxon>Pseudomonadota</taxon>
        <taxon>Alphaproteobacteria</taxon>
        <taxon>Sphingomonadales</taxon>
        <taxon>Sphingomonadaceae</taxon>
        <taxon>Novosphingobium</taxon>
    </lineage>
</organism>
<protein>
    <submittedName>
        <fullName evidence="2">GPW/gp25 family protein</fullName>
    </submittedName>
</protein>
<dbReference type="SUPFAM" id="SSF160719">
    <property type="entry name" value="gpW/gp25-like"/>
    <property type="match status" value="1"/>
</dbReference>